<protein>
    <recommendedName>
        <fullName evidence="2">Transposase</fullName>
    </recommendedName>
</protein>
<dbReference type="EMBL" id="DTLS01000171">
    <property type="protein sequence ID" value="HGZ60708.1"/>
    <property type="molecule type" value="Genomic_DNA"/>
</dbReference>
<evidence type="ECO:0000313" key="1">
    <source>
        <dbReference type="EMBL" id="HGZ60708.1"/>
    </source>
</evidence>
<comment type="caution">
    <text evidence="1">The sequence shown here is derived from an EMBL/GenBank/DDBJ whole genome shotgun (WGS) entry which is preliminary data.</text>
</comment>
<reference evidence="1" key="1">
    <citation type="journal article" date="2020" name="mSystems">
        <title>Genome- and Community-Level Interaction Insights into Carbon Utilization and Element Cycling Functions of Hydrothermarchaeota in Hydrothermal Sediment.</title>
        <authorList>
            <person name="Zhou Z."/>
            <person name="Liu Y."/>
            <person name="Xu W."/>
            <person name="Pan J."/>
            <person name="Luo Z.H."/>
            <person name="Li M."/>
        </authorList>
    </citation>
    <scope>NUCLEOTIDE SEQUENCE [LARGE SCALE GENOMIC DNA]</scope>
    <source>
        <strain evidence="1">SpSt-885</strain>
    </source>
</reference>
<evidence type="ECO:0008006" key="2">
    <source>
        <dbReference type="Google" id="ProtNLM"/>
    </source>
</evidence>
<dbReference type="AlphaFoldDB" id="A0A7J3SNF2"/>
<name>A0A7J3SNF2_9CREN</name>
<organism evidence="1">
    <name type="scientific">Fervidicoccus fontis</name>
    <dbReference type="NCBI Taxonomy" id="683846"/>
    <lineage>
        <taxon>Archaea</taxon>
        <taxon>Thermoproteota</taxon>
        <taxon>Thermoprotei</taxon>
        <taxon>Fervidicoccales</taxon>
        <taxon>Fervidicoccaceae</taxon>
        <taxon>Fervidicoccus</taxon>
    </lineage>
</organism>
<gene>
    <name evidence="1" type="ORF">ENW83_05870</name>
</gene>
<sequence length="76" mass="8316">MCERCGLRINRQLNAAINLYLQMEGLSPVPKLFGELVKGWSGFALTGGEAAEDPDELGKDPRLMNPKSYACLSKTT</sequence>
<accession>A0A7J3SNF2</accession>
<proteinExistence type="predicted"/>